<evidence type="ECO:0000313" key="3">
    <source>
        <dbReference type="Proteomes" id="UP001552427"/>
    </source>
</evidence>
<evidence type="ECO:0000313" key="2">
    <source>
        <dbReference type="EMBL" id="MEV4283991.1"/>
    </source>
</evidence>
<protein>
    <submittedName>
        <fullName evidence="2">Uncharacterized protein</fullName>
    </submittedName>
</protein>
<sequence>MPEKIGAVLLASAVAAGVLAKPEDSAWGRLGARPPGCGVAPRPRRRATPTTHLFTEMLMTTRDGIISGGGPVPCGGRARRVSVSEAIGMGAMPGSAIGVTGAAVLIGRPLGNGPVPKRSSVLVAVLMAAVPLDSAALVRVAAASSHETARRSHHRSQRRSQRAAGGGPAMPSRPSAHSGRDRFHRVPSPAMHR</sequence>
<feature type="region of interest" description="Disordered" evidence="1">
    <location>
        <begin position="145"/>
        <end position="193"/>
    </location>
</feature>
<dbReference type="Proteomes" id="UP001552427">
    <property type="component" value="Unassembled WGS sequence"/>
</dbReference>
<keyword evidence="3" id="KW-1185">Reference proteome</keyword>
<dbReference type="EMBL" id="JBFARM010000001">
    <property type="protein sequence ID" value="MEV4283991.1"/>
    <property type="molecule type" value="Genomic_DNA"/>
</dbReference>
<reference evidence="2 3" key="1">
    <citation type="submission" date="2024-06" db="EMBL/GenBank/DDBJ databases">
        <title>The Natural Products Discovery Center: Release of the First 8490 Sequenced Strains for Exploring Actinobacteria Biosynthetic Diversity.</title>
        <authorList>
            <person name="Kalkreuter E."/>
            <person name="Kautsar S.A."/>
            <person name="Yang D."/>
            <person name="Bader C.D."/>
            <person name="Teijaro C.N."/>
            <person name="Fluegel L."/>
            <person name="Davis C.M."/>
            <person name="Simpson J.R."/>
            <person name="Lauterbach L."/>
            <person name="Steele A.D."/>
            <person name="Gui C."/>
            <person name="Meng S."/>
            <person name="Li G."/>
            <person name="Viehrig K."/>
            <person name="Ye F."/>
            <person name="Su P."/>
            <person name="Kiefer A.F."/>
            <person name="Nichols A."/>
            <person name="Cepeda A.J."/>
            <person name="Yan W."/>
            <person name="Fan B."/>
            <person name="Jiang Y."/>
            <person name="Adhikari A."/>
            <person name="Zheng C.-J."/>
            <person name="Schuster L."/>
            <person name="Cowan T.M."/>
            <person name="Smanski M.J."/>
            <person name="Chevrette M.G."/>
            <person name="De Carvalho L.P.S."/>
            <person name="Shen B."/>
        </authorList>
    </citation>
    <scope>NUCLEOTIDE SEQUENCE [LARGE SCALE GENOMIC DNA]</scope>
    <source>
        <strain evidence="2 3">NPDC049574</strain>
    </source>
</reference>
<proteinExistence type="predicted"/>
<accession>A0ABV3GUM3</accession>
<dbReference type="RefSeq" id="WP_364444037.1">
    <property type="nucleotide sequence ID" value="NZ_JBFARM010000001.1"/>
</dbReference>
<feature type="compositionally biased region" description="Basic residues" evidence="1">
    <location>
        <begin position="151"/>
        <end position="161"/>
    </location>
</feature>
<evidence type="ECO:0000256" key="1">
    <source>
        <dbReference type="SAM" id="MobiDB-lite"/>
    </source>
</evidence>
<organism evidence="2 3">
    <name type="scientific">Nonomuraea bangladeshensis</name>
    <dbReference type="NCBI Taxonomy" id="404385"/>
    <lineage>
        <taxon>Bacteria</taxon>
        <taxon>Bacillati</taxon>
        <taxon>Actinomycetota</taxon>
        <taxon>Actinomycetes</taxon>
        <taxon>Streptosporangiales</taxon>
        <taxon>Streptosporangiaceae</taxon>
        <taxon>Nonomuraea</taxon>
    </lineage>
</organism>
<gene>
    <name evidence="2" type="ORF">AB0K40_00650</name>
</gene>
<comment type="caution">
    <text evidence="2">The sequence shown here is derived from an EMBL/GenBank/DDBJ whole genome shotgun (WGS) entry which is preliminary data.</text>
</comment>
<name>A0ABV3GUM3_9ACTN</name>